<dbReference type="RefSeq" id="WP_200967634.1">
    <property type="nucleotide sequence ID" value="NZ_BMAQ01000046.1"/>
</dbReference>
<dbReference type="InterPro" id="IPR053158">
    <property type="entry name" value="CapK_Type1_Caps_Biosynth"/>
</dbReference>
<reference evidence="1" key="2">
    <citation type="journal article" date="2021" name="Data Brief">
        <title>Draft genome sequence data of the facultative, thermophilic, xylanolytic bacterium Paenibacillus sp. strain DA-C8.</title>
        <authorList>
            <person name="Chhe C."/>
            <person name="Uke A."/>
            <person name="Baramee S."/>
            <person name="Ungkulpasvich U."/>
            <person name="Tachaapaikoon C."/>
            <person name="Pason P."/>
            <person name="Waeonukul R."/>
            <person name="Ratanakhanokchai K."/>
            <person name="Kosugi A."/>
        </authorList>
    </citation>
    <scope>NUCLEOTIDE SEQUENCE</scope>
    <source>
        <strain evidence="1">DA-C8</strain>
    </source>
</reference>
<dbReference type="SUPFAM" id="SSF56801">
    <property type="entry name" value="Acetyl-CoA synthetase-like"/>
    <property type="match status" value="1"/>
</dbReference>
<dbReference type="EMBL" id="BMAQ01000046">
    <property type="protein sequence ID" value="GFR39439.1"/>
    <property type="molecule type" value="Genomic_DNA"/>
</dbReference>
<organism evidence="1 2">
    <name type="scientific">Insulibacter thermoxylanivorax</name>
    <dbReference type="NCBI Taxonomy" id="2749268"/>
    <lineage>
        <taxon>Bacteria</taxon>
        <taxon>Bacillati</taxon>
        <taxon>Bacillota</taxon>
        <taxon>Bacilli</taxon>
        <taxon>Bacillales</taxon>
        <taxon>Paenibacillaceae</taxon>
        <taxon>Insulibacter</taxon>
    </lineage>
</organism>
<reference evidence="1" key="1">
    <citation type="submission" date="2020-08" db="EMBL/GenBank/DDBJ databases">
        <authorList>
            <person name="Uke A."/>
            <person name="Chhe C."/>
            <person name="Baramee S."/>
            <person name="Kosugi A."/>
        </authorList>
    </citation>
    <scope>NUCLEOTIDE SEQUENCE</scope>
    <source>
        <strain evidence="1">DA-C8</strain>
    </source>
</reference>
<dbReference type="AlphaFoldDB" id="A0A916VH63"/>
<protein>
    <submittedName>
        <fullName evidence="1">Capsular polysaccharide biosynthesis protein</fullName>
    </submittedName>
</protein>
<comment type="caution">
    <text evidence="1">The sequence shown here is derived from an EMBL/GenBank/DDBJ whole genome shotgun (WGS) entry which is preliminary data.</text>
</comment>
<proteinExistence type="predicted"/>
<sequence>MDLNAIFIRSVVYPMMSLVKGNRIMNYLQELKTTESLTPAEVTELQKQKLMKLLTHSIQTVPAYQKYSRLLQTADPDPFQLLKQIHVCTKAEVRKNGDDYISTAADRSKLIPNKTGGSTGEPTQFYMDRFTVEHYEAARWRALAWWGIKPGDRHVAILGNPSEYSTQHLRREKLLKNRTILPGYDLRREQTEEYVRILHKVKPVYLYGYASAIYLLAKYIEEQQLSSDIRLNCIVTTAETLYPFQREQIERVFKTRVINEYGAKDGGIIAYECKQGHLHITAENAYLEIVDPVTREPLEIGQLGELLVTDLNNFSMPRLRYELGDMAALSEEPCTCGNPLPILKHLEGRVDDMLLRRDGNAVPGHYFAHIAGNIQGFEKYQIVQKSLDHCVLKIIKNDRFNLQEVDFIANAIKEKLGDITVDIQYVDEIPPTKSGKQRLVIREKF</sequence>
<gene>
    <name evidence="1" type="ORF">PRECH8_27350</name>
</gene>
<name>A0A916VH63_9BACL</name>
<keyword evidence="2" id="KW-1185">Reference proteome</keyword>
<dbReference type="InterPro" id="IPR042099">
    <property type="entry name" value="ANL_N_sf"/>
</dbReference>
<evidence type="ECO:0000313" key="1">
    <source>
        <dbReference type="EMBL" id="GFR39439.1"/>
    </source>
</evidence>
<dbReference type="Proteomes" id="UP000654993">
    <property type="component" value="Unassembled WGS sequence"/>
</dbReference>
<dbReference type="PANTHER" id="PTHR36932:SF1">
    <property type="entry name" value="CAPSULAR POLYSACCHARIDE BIOSYNTHESIS PROTEIN"/>
    <property type="match status" value="1"/>
</dbReference>
<dbReference type="Gene3D" id="3.40.50.12780">
    <property type="entry name" value="N-terminal domain of ligase-like"/>
    <property type="match status" value="1"/>
</dbReference>
<evidence type="ECO:0000313" key="2">
    <source>
        <dbReference type="Proteomes" id="UP000654993"/>
    </source>
</evidence>
<accession>A0A916VH63</accession>
<dbReference type="PANTHER" id="PTHR36932">
    <property type="entry name" value="CAPSULAR POLYSACCHARIDE BIOSYNTHESIS PROTEIN"/>
    <property type="match status" value="1"/>
</dbReference>